<protein>
    <submittedName>
        <fullName evidence="1">Uncharacterized protein</fullName>
    </submittedName>
</protein>
<name>A0AAE1B737_9GAST</name>
<evidence type="ECO:0000313" key="1">
    <source>
        <dbReference type="EMBL" id="KAK3800081.1"/>
    </source>
</evidence>
<comment type="caution">
    <text evidence="1">The sequence shown here is derived from an EMBL/GenBank/DDBJ whole genome shotgun (WGS) entry which is preliminary data.</text>
</comment>
<dbReference type="EMBL" id="JAWDGP010000502">
    <property type="protein sequence ID" value="KAK3800081.1"/>
    <property type="molecule type" value="Genomic_DNA"/>
</dbReference>
<dbReference type="Proteomes" id="UP001283361">
    <property type="component" value="Unassembled WGS sequence"/>
</dbReference>
<sequence>MGEGGLGTRWNFGSPEDGCAFLYASERVCRDLGGDKRVGALDGIDSVGAFSNTVRGDLEQCTLLDLDILFHTDPIDFRSSGPNYALGKLVGLMRTEDVMGDHRGYRGRKACGAREVGRSRHSMIRMG</sequence>
<proteinExistence type="predicted"/>
<gene>
    <name evidence="1" type="ORF">RRG08_015048</name>
</gene>
<reference evidence="1" key="1">
    <citation type="journal article" date="2023" name="G3 (Bethesda)">
        <title>A reference genome for the long-term kleptoplast-retaining sea slug Elysia crispata morphotype clarki.</title>
        <authorList>
            <person name="Eastman K.E."/>
            <person name="Pendleton A.L."/>
            <person name="Shaikh M.A."/>
            <person name="Suttiyut T."/>
            <person name="Ogas R."/>
            <person name="Tomko P."/>
            <person name="Gavelis G."/>
            <person name="Widhalm J.R."/>
            <person name="Wisecaver J.H."/>
        </authorList>
    </citation>
    <scope>NUCLEOTIDE SEQUENCE</scope>
    <source>
        <strain evidence="1">ECLA1</strain>
    </source>
</reference>
<evidence type="ECO:0000313" key="2">
    <source>
        <dbReference type="Proteomes" id="UP001283361"/>
    </source>
</evidence>
<organism evidence="1 2">
    <name type="scientific">Elysia crispata</name>
    <name type="common">lettuce slug</name>
    <dbReference type="NCBI Taxonomy" id="231223"/>
    <lineage>
        <taxon>Eukaryota</taxon>
        <taxon>Metazoa</taxon>
        <taxon>Spiralia</taxon>
        <taxon>Lophotrochozoa</taxon>
        <taxon>Mollusca</taxon>
        <taxon>Gastropoda</taxon>
        <taxon>Heterobranchia</taxon>
        <taxon>Euthyneura</taxon>
        <taxon>Panpulmonata</taxon>
        <taxon>Sacoglossa</taxon>
        <taxon>Placobranchoidea</taxon>
        <taxon>Plakobranchidae</taxon>
        <taxon>Elysia</taxon>
    </lineage>
</organism>
<accession>A0AAE1B737</accession>
<keyword evidence="2" id="KW-1185">Reference proteome</keyword>
<dbReference type="AlphaFoldDB" id="A0AAE1B737"/>